<dbReference type="GeneID" id="68572728"/>
<comment type="caution">
    <text evidence="2">The sequence shown here is derived from an EMBL/GenBank/DDBJ whole genome shotgun (WGS) entry which is preliminary data.</text>
</comment>
<feature type="domain" description="Pyrrolo-quinoline quinone repeat" evidence="1">
    <location>
        <begin position="206"/>
        <end position="245"/>
    </location>
</feature>
<dbReference type="PANTHER" id="PTHR34512:SF30">
    <property type="entry name" value="OUTER MEMBRANE PROTEIN ASSEMBLY FACTOR BAMB"/>
    <property type="match status" value="1"/>
</dbReference>
<dbReference type="InterPro" id="IPR011047">
    <property type="entry name" value="Quinoprotein_ADH-like_sf"/>
</dbReference>
<dbReference type="InterPro" id="IPR015943">
    <property type="entry name" value="WD40/YVTN_repeat-like_dom_sf"/>
</dbReference>
<protein>
    <recommendedName>
        <fullName evidence="1">Pyrrolo-quinoline quinone repeat domain-containing protein</fullName>
    </recommendedName>
</protein>
<organism evidence="2 3">
    <name type="scientific">Salarchaeum japonicum</name>
    <dbReference type="NCBI Taxonomy" id="555573"/>
    <lineage>
        <taxon>Archaea</taxon>
        <taxon>Methanobacteriati</taxon>
        <taxon>Methanobacteriota</taxon>
        <taxon>Stenosarchaea group</taxon>
        <taxon>Halobacteria</taxon>
        <taxon>Halobacteriales</taxon>
        <taxon>Halobacteriaceae</taxon>
    </lineage>
</organism>
<gene>
    <name evidence="2" type="ORF">GCM10009019_01620</name>
</gene>
<dbReference type="SMART" id="SM00564">
    <property type="entry name" value="PQQ"/>
    <property type="match status" value="3"/>
</dbReference>
<name>A0AAV3SXJ5_9EURY</name>
<evidence type="ECO:0000313" key="2">
    <source>
        <dbReference type="EMBL" id="GAA0643526.1"/>
    </source>
</evidence>
<dbReference type="InterPro" id="IPR018391">
    <property type="entry name" value="PQQ_b-propeller_rpt"/>
</dbReference>
<dbReference type="SUPFAM" id="SSF50998">
    <property type="entry name" value="Quinoprotein alcohol dehydrogenase-like"/>
    <property type="match status" value="1"/>
</dbReference>
<dbReference type="InterPro" id="IPR002372">
    <property type="entry name" value="PQQ_rpt_dom"/>
</dbReference>
<accession>A0AAV3SXJ5</accession>
<dbReference type="PANTHER" id="PTHR34512">
    <property type="entry name" value="CELL SURFACE PROTEIN"/>
    <property type="match status" value="1"/>
</dbReference>
<feature type="domain" description="Pyrrolo-quinoline quinone repeat" evidence="1">
    <location>
        <begin position="99"/>
        <end position="205"/>
    </location>
</feature>
<dbReference type="PROSITE" id="PS51257">
    <property type="entry name" value="PROKAR_LIPOPROTEIN"/>
    <property type="match status" value="1"/>
</dbReference>
<evidence type="ECO:0000313" key="3">
    <source>
        <dbReference type="Proteomes" id="UP001500194"/>
    </source>
</evidence>
<dbReference type="Pfam" id="PF13360">
    <property type="entry name" value="PQQ_2"/>
    <property type="match status" value="2"/>
</dbReference>
<dbReference type="Gene3D" id="2.130.10.10">
    <property type="entry name" value="YVTN repeat-like/Quinoprotein amine dehydrogenase"/>
    <property type="match status" value="1"/>
</dbReference>
<dbReference type="AlphaFoldDB" id="A0AAV3SXJ5"/>
<sequence length="400" mass="43359">MNRREFLTTGIVAGVAASAGCASSTEPAPVRTGDAVPGWRMYGRDPARTYTAPVKGNRPESTPLWSKYGDRESTLEDPVMTTDTAYVAYGPDSEYRETSYIEALDLETGRRNWRTPLDANRIGTPLVAPDANRVFVNAAPRTGDTGVLYALDAQSGAIVATRTVDDAGVGPILRTQNGILSCRDRGTVAVRRYDSATLRKSWSRSEISRIPTASTDTVYLATTDRTLDALNAATGEREWTVDMGPTRIPPVLTEYGIHVLVNKSVQTYAADGTLRRTIGLDPKITEWRVWHPIVTASSLVLNVYSLSESADSIISIPHHGEDIRWSTVYDGGAITRIGLGGDFVADLRKGGTYAHQLVNAESGVEKRFGEIQSPVAATGDHLLAGDQTELIAYRWGTPSN</sequence>
<dbReference type="EMBL" id="BAAADU010000002">
    <property type="protein sequence ID" value="GAA0643526.1"/>
    <property type="molecule type" value="Genomic_DNA"/>
</dbReference>
<reference evidence="2 3" key="1">
    <citation type="journal article" date="2019" name="Int. J. Syst. Evol. Microbiol.">
        <title>The Global Catalogue of Microorganisms (GCM) 10K type strain sequencing project: providing services to taxonomists for standard genome sequencing and annotation.</title>
        <authorList>
            <consortium name="The Broad Institute Genomics Platform"/>
            <consortium name="The Broad Institute Genome Sequencing Center for Infectious Disease"/>
            <person name="Wu L."/>
            <person name="Ma J."/>
        </authorList>
    </citation>
    <scope>NUCLEOTIDE SEQUENCE [LARGE SCALE GENOMIC DNA]</scope>
    <source>
        <strain evidence="2 3">JCM 16327</strain>
    </source>
</reference>
<evidence type="ECO:0000259" key="1">
    <source>
        <dbReference type="Pfam" id="PF13360"/>
    </source>
</evidence>
<keyword evidence="3" id="KW-1185">Reference proteome</keyword>
<proteinExistence type="predicted"/>
<dbReference type="Proteomes" id="UP001500194">
    <property type="component" value="Unassembled WGS sequence"/>
</dbReference>
<dbReference type="RefSeq" id="WP_227262114.1">
    <property type="nucleotide sequence ID" value="NZ_BAAADU010000002.1"/>
</dbReference>